<organism evidence="3 4">
    <name type="scientific">Syntrophorhabdus aromaticivorans</name>
    <dbReference type="NCBI Taxonomy" id="328301"/>
    <lineage>
        <taxon>Bacteria</taxon>
        <taxon>Pseudomonadati</taxon>
        <taxon>Thermodesulfobacteriota</taxon>
        <taxon>Syntrophorhabdia</taxon>
        <taxon>Syntrophorhabdales</taxon>
        <taxon>Syntrophorhabdaceae</taxon>
        <taxon>Syntrophorhabdus</taxon>
    </lineage>
</organism>
<sequence length="151" mass="16897">LYRLPVVVLRPTLAYGPGQGTDMFMPSLIRSLVEERSFVMTPGEQTRDFLYITDLVDALIKTSVAQGVQGEIINIGSGTPVRLLDLVAMVEGMLDKKGLVRIGGRDYRPDEIMDYHVDTSKVKRLIGWEPRISLEEGIKLTIESFLSRDVT</sequence>
<evidence type="ECO:0000313" key="3">
    <source>
        <dbReference type="EMBL" id="NLW34545.1"/>
    </source>
</evidence>
<comment type="similarity">
    <text evidence="1">Belongs to the NAD(P)-dependent epimerase/dehydratase family.</text>
</comment>
<proteinExistence type="inferred from homology"/>
<accession>A0A971M2P0</accession>
<dbReference type="PANTHER" id="PTHR43000">
    <property type="entry name" value="DTDP-D-GLUCOSE 4,6-DEHYDRATASE-RELATED"/>
    <property type="match status" value="1"/>
</dbReference>
<dbReference type="AlphaFoldDB" id="A0A971M2P0"/>
<dbReference type="Pfam" id="PF01370">
    <property type="entry name" value="Epimerase"/>
    <property type="match status" value="1"/>
</dbReference>
<feature type="domain" description="NAD-dependent epimerase/dehydratase" evidence="2">
    <location>
        <begin position="2"/>
        <end position="76"/>
    </location>
</feature>
<evidence type="ECO:0000259" key="2">
    <source>
        <dbReference type="Pfam" id="PF01370"/>
    </source>
</evidence>
<comment type="caution">
    <text evidence="3">The sequence shown here is derived from an EMBL/GenBank/DDBJ whole genome shotgun (WGS) entry which is preliminary data.</text>
</comment>
<reference evidence="3" key="1">
    <citation type="journal article" date="2020" name="Biotechnol. Biofuels">
        <title>New insights from the biogas microbiome by comprehensive genome-resolved metagenomics of nearly 1600 species originating from multiple anaerobic digesters.</title>
        <authorList>
            <person name="Campanaro S."/>
            <person name="Treu L."/>
            <person name="Rodriguez-R L.M."/>
            <person name="Kovalovszki A."/>
            <person name="Ziels R.M."/>
            <person name="Maus I."/>
            <person name="Zhu X."/>
            <person name="Kougias P.G."/>
            <person name="Basile A."/>
            <person name="Luo G."/>
            <person name="Schluter A."/>
            <person name="Konstantinidis K.T."/>
            <person name="Angelidaki I."/>
        </authorList>
    </citation>
    <scope>NUCLEOTIDE SEQUENCE</scope>
    <source>
        <strain evidence="3">AS06rmzACSIP_7</strain>
    </source>
</reference>
<dbReference type="EMBL" id="JAAYEE010000064">
    <property type="protein sequence ID" value="NLW34545.1"/>
    <property type="molecule type" value="Genomic_DNA"/>
</dbReference>
<dbReference type="PRINTS" id="PR01713">
    <property type="entry name" value="NUCEPIMERASE"/>
</dbReference>
<dbReference type="InterPro" id="IPR001509">
    <property type="entry name" value="Epimerase_deHydtase"/>
</dbReference>
<gene>
    <name evidence="3" type="ORF">GXY80_03550</name>
</gene>
<evidence type="ECO:0000256" key="1">
    <source>
        <dbReference type="ARBA" id="ARBA00007637"/>
    </source>
</evidence>
<reference evidence="3" key="2">
    <citation type="submission" date="2020-01" db="EMBL/GenBank/DDBJ databases">
        <authorList>
            <person name="Campanaro S."/>
        </authorList>
    </citation>
    <scope>NUCLEOTIDE SEQUENCE</scope>
    <source>
        <strain evidence="3">AS06rmzACSIP_7</strain>
    </source>
</reference>
<dbReference type="Gene3D" id="3.40.50.720">
    <property type="entry name" value="NAD(P)-binding Rossmann-like Domain"/>
    <property type="match status" value="1"/>
</dbReference>
<evidence type="ECO:0000313" key="4">
    <source>
        <dbReference type="Proteomes" id="UP000777265"/>
    </source>
</evidence>
<protein>
    <submittedName>
        <fullName evidence="3">NAD-dependent epimerase/dehydratase family protein</fullName>
    </submittedName>
</protein>
<name>A0A971M2P0_9BACT</name>
<dbReference type="SUPFAM" id="SSF51735">
    <property type="entry name" value="NAD(P)-binding Rossmann-fold domains"/>
    <property type="match status" value="1"/>
</dbReference>
<dbReference type="Proteomes" id="UP000777265">
    <property type="component" value="Unassembled WGS sequence"/>
</dbReference>
<feature type="non-terminal residue" evidence="3">
    <location>
        <position position="1"/>
    </location>
</feature>
<dbReference type="InterPro" id="IPR036291">
    <property type="entry name" value="NAD(P)-bd_dom_sf"/>
</dbReference>